<dbReference type="HAMAP" id="MF_00771">
    <property type="entry name" value="UPF0310"/>
    <property type="match status" value="1"/>
</dbReference>
<keyword evidence="4" id="KW-1185">Reference proteome</keyword>
<dbReference type="Pfam" id="PF01878">
    <property type="entry name" value="EVE"/>
    <property type="match status" value="1"/>
</dbReference>
<dbReference type="SUPFAM" id="SSF88697">
    <property type="entry name" value="PUA domain-like"/>
    <property type="match status" value="1"/>
</dbReference>
<dbReference type="OrthoDB" id="9793567at2"/>
<accession>W0PIH0</accession>
<name>W0PIH0_ADVMD</name>
<dbReference type="InterPro" id="IPR022996">
    <property type="entry name" value="UPF0310"/>
</dbReference>
<dbReference type="NCBIfam" id="NF002616">
    <property type="entry name" value="PRK02268.1-2"/>
    <property type="match status" value="1"/>
</dbReference>
<sequence>MTKYWCGVVSKEHILRGVAGGFCQVCHGKRAPLARMAPGDGIVFYSPVTKFQSKDKCQKFTAIGTIVGDTPYQFEMTPDFIPFRRDVQYYDGVIDAPIHPMLNQLSFTAGITSWGYPFRRGHFEITRADFLLIAQAMLPDSWRDACAEIPVGTDC</sequence>
<protein>
    <recommendedName>
        <fullName evidence="1">UPF0310 protein MIM_c26540</fullName>
    </recommendedName>
</protein>
<comment type="similarity">
    <text evidence="1">Belongs to the UPF0310 family.</text>
</comment>
<dbReference type="HOGENOM" id="CLU_117727_0_0_4"/>
<dbReference type="InterPro" id="IPR015947">
    <property type="entry name" value="PUA-like_sf"/>
</dbReference>
<dbReference type="CDD" id="cd21132">
    <property type="entry name" value="EVE-like"/>
    <property type="match status" value="1"/>
</dbReference>
<dbReference type="Proteomes" id="UP000019095">
    <property type="component" value="Chromosome"/>
</dbReference>
<evidence type="ECO:0000313" key="3">
    <source>
        <dbReference type="EMBL" id="AHG64723.1"/>
    </source>
</evidence>
<evidence type="ECO:0000259" key="2">
    <source>
        <dbReference type="Pfam" id="PF01878"/>
    </source>
</evidence>
<organism evidence="3 4">
    <name type="scientific">Advenella mimigardefordensis (strain DSM 17166 / LMG 22922 / DPN7)</name>
    <dbReference type="NCBI Taxonomy" id="1247726"/>
    <lineage>
        <taxon>Bacteria</taxon>
        <taxon>Pseudomonadati</taxon>
        <taxon>Pseudomonadota</taxon>
        <taxon>Betaproteobacteria</taxon>
        <taxon>Burkholderiales</taxon>
        <taxon>Alcaligenaceae</taxon>
    </lineage>
</organism>
<dbReference type="AlphaFoldDB" id="W0PIH0"/>
<dbReference type="EMBL" id="CP003915">
    <property type="protein sequence ID" value="AHG64723.1"/>
    <property type="molecule type" value="Genomic_DNA"/>
</dbReference>
<feature type="domain" description="EVE" evidence="2">
    <location>
        <begin position="3"/>
        <end position="135"/>
    </location>
</feature>
<dbReference type="PATRIC" id="fig|1247726.3.peg.2916"/>
<evidence type="ECO:0000256" key="1">
    <source>
        <dbReference type="HAMAP-Rule" id="MF_00771"/>
    </source>
</evidence>
<gene>
    <name evidence="3" type="ORF">MIM_c26540</name>
</gene>
<proteinExistence type="inferred from homology"/>
<reference evidence="3 4" key="1">
    <citation type="journal article" date="2014" name="Microbiology">
        <title>Unravelling the complete genome sequence of Advenella mimigardefordensis strain DPN7T and novel insights in the catabolism of the xenobiotic polythioester precursor 3,3'-dithiodipropionate.</title>
        <authorList>
            <person name="Wubbeler J.H."/>
            <person name="Hiessl S."/>
            <person name="Schuldes J."/>
            <person name="Thurmer A."/>
            <person name="Daniel R."/>
            <person name="Steinbuchel A."/>
        </authorList>
    </citation>
    <scope>NUCLEOTIDE SEQUENCE [LARGE SCALE GENOMIC DNA]</scope>
    <source>
        <strain evidence="4">DSM 17166 / LMG 22922 / DPN7</strain>
    </source>
</reference>
<dbReference type="KEGG" id="amim:MIM_c26540"/>
<dbReference type="eggNOG" id="COG1673">
    <property type="taxonomic scope" value="Bacteria"/>
</dbReference>
<dbReference type="STRING" id="1247726.MIM_c26540"/>
<evidence type="ECO:0000313" key="4">
    <source>
        <dbReference type="Proteomes" id="UP000019095"/>
    </source>
</evidence>
<dbReference type="Gene3D" id="3.10.590.10">
    <property type="entry name" value="ph1033 like domains"/>
    <property type="match status" value="1"/>
</dbReference>
<dbReference type="InterPro" id="IPR002740">
    <property type="entry name" value="EVE_domain"/>
</dbReference>
<dbReference type="RefSeq" id="WP_025373372.1">
    <property type="nucleotide sequence ID" value="NZ_CP003915.1"/>
</dbReference>